<organism evidence="3 4">
    <name type="scientific">Variovorax rhizosphaerae</name>
    <dbReference type="NCBI Taxonomy" id="1836200"/>
    <lineage>
        <taxon>Bacteria</taxon>
        <taxon>Pseudomonadati</taxon>
        <taxon>Pseudomonadota</taxon>
        <taxon>Betaproteobacteria</taxon>
        <taxon>Burkholderiales</taxon>
        <taxon>Comamonadaceae</taxon>
        <taxon>Variovorax</taxon>
    </lineage>
</organism>
<proteinExistence type="inferred from homology"/>
<comment type="similarity">
    <text evidence="1">Belongs to the UPF0065 (bug) family.</text>
</comment>
<protein>
    <submittedName>
        <fullName evidence="3">Tripartite tricarboxylate transporter substrate binding protein</fullName>
    </submittedName>
</protein>
<comment type="caution">
    <text evidence="3">The sequence shown here is derived from an EMBL/GenBank/DDBJ whole genome shotgun (WGS) entry which is preliminary data.</text>
</comment>
<dbReference type="EMBL" id="JBBKZT010000013">
    <property type="protein sequence ID" value="MEJ8850055.1"/>
    <property type="molecule type" value="Genomic_DNA"/>
</dbReference>
<dbReference type="Proteomes" id="UP001385892">
    <property type="component" value="Unassembled WGS sequence"/>
</dbReference>
<dbReference type="Gene3D" id="3.40.190.150">
    <property type="entry name" value="Bordetella uptake gene, domain 1"/>
    <property type="match status" value="1"/>
</dbReference>
<evidence type="ECO:0000313" key="3">
    <source>
        <dbReference type="EMBL" id="MEJ8850055.1"/>
    </source>
</evidence>
<dbReference type="CDD" id="cd07012">
    <property type="entry name" value="PBP2_Bug_TTT"/>
    <property type="match status" value="1"/>
</dbReference>
<dbReference type="SUPFAM" id="SSF53850">
    <property type="entry name" value="Periplasmic binding protein-like II"/>
    <property type="match status" value="1"/>
</dbReference>
<evidence type="ECO:0000256" key="2">
    <source>
        <dbReference type="SAM" id="SignalP"/>
    </source>
</evidence>
<keyword evidence="4" id="KW-1185">Reference proteome</keyword>
<dbReference type="PANTHER" id="PTHR42928:SF5">
    <property type="entry name" value="BLR1237 PROTEIN"/>
    <property type="match status" value="1"/>
</dbReference>
<dbReference type="RefSeq" id="WP_340345264.1">
    <property type="nucleotide sequence ID" value="NZ_JBBKZT010000013.1"/>
</dbReference>
<feature type="signal peptide" evidence="2">
    <location>
        <begin position="1"/>
        <end position="21"/>
    </location>
</feature>
<dbReference type="Pfam" id="PF03401">
    <property type="entry name" value="TctC"/>
    <property type="match status" value="1"/>
</dbReference>
<keyword evidence="2" id="KW-0732">Signal</keyword>
<sequence length="323" mass="33727">MFRRLFSLTCAIVGTVTATLAAADSYPSRPIKLIVPFAAGSSTDVLARLVGDGLTRALGQPVIVDNRAGAGGMIGTTAGAKAPADGYTLTMAGSGPFAINPGIYSKLGYDPLKDFSPIINIANTPQVMVTSSTSPYRSLNQFITDAKASGKPIDYASIGLGSTSHLAGQLFQKVSGVAMNHVPFKSNGEAQIQVIGDSVPVMFDALPGILTGVKGGRLRALAVAAKERSPFAPDVPTFTELGMPSMVVTGWIGLVAPAGTPTEVLDRLNLELNKMLLQSDVKDKLKLVAFRGVGGTRAEFSGYIRGEISQWSQVAKEAGVRLD</sequence>
<name>A0ABU8WT86_9BURK</name>
<dbReference type="PANTHER" id="PTHR42928">
    <property type="entry name" value="TRICARBOXYLATE-BINDING PROTEIN"/>
    <property type="match status" value="1"/>
</dbReference>
<accession>A0ABU8WT86</accession>
<dbReference type="InterPro" id="IPR042100">
    <property type="entry name" value="Bug_dom1"/>
</dbReference>
<dbReference type="Gene3D" id="3.40.190.10">
    <property type="entry name" value="Periplasmic binding protein-like II"/>
    <property type="match status" value="1"/>
</dbReference>
<evidence type="ECO:0000256" key="1">
    <source>
        <dbReference type="ARBA" id="ARBA00006987"/>
    </source>
</evidence>
<dbReference type="InterPro" id="IPR005064">
    <property type="entry name" value="BUG"/>
</dbReference>
<gene>
    <name evidence="3" type="ORF">WKW82_25650</name>
</gene>
<evidence type="ECO:0000313" key="4">
    <source>
        <dbReference type="Proteomes" id="UP001385892"/>
    </source>
</evidence>
<reference evidence="3 4" key="1">
    <citation type="submission" date="2024-03" db="EMBL/GenBank/DDBJ databases">
        <title>Novel species of the genus Variovorax.</title>
        <authorList>
            <person name="Liu Q."/>
            <person name="Xin Y.-H."/>
        </authorList>
    </citation>
    <scope>NUCLEOTIDE SEQUENCE [LARGE SCALE GENOMIC DNA]</scope>
    <source>
        <strain evidence="3 4">KACC 18900</strain>
    </source>
</reference>
<feature type="chain" id="PRO_5046867328" evidence="2">
    <location>
        <begin position="22"/>
        <end position="323"/>
    </location>
</feature>
<dbReference type="PIRSF" id="PIRSF017082">
    <property type="entry name" value="YflP"/>
    <property type="match status" value="1"/>
</dbReference>